<dbReference type="Proteomes" id="UP001175227">
    <property type="component" value="Unassembled WGS sequence"/>
</dbReference>
<dbReference type="GO" id="GO:0005615">
    <property type="term" value="C:extracellular space"/>
    <property type="evidence" value="ECO:0007669"/>
    <property type="project" value="InterPro"/>
</dbReference>
<dbReference type="EMBL" id="JAUEPR010000130">
    <property type="protein sequence ID" value="KAK0462180.1"/>
    <property type="molecule type" value="Genomic_DNA"/>
</dbReference>
<evidence type="ECO:0000313" key="16">
    <source>
        <dbReference type="EMBL" id="KAK0462180.1"/>
    </source>
</evidence>
<evidence type="ECO:0000256" key="1">
    <source>
        <dbReference type="ARBA" id="ARBA00004613"/>
    </source>
</evidence>
<dbReference type="InterPro" id="IPR001842">
    <property type="entry name" value="Peptidase_M36"/>
</dbReference>
<feature type="binding site" evidence="12">
    <location>
        <position position="524"/>
    </location>
    <ligand>
        <name>Zn(2+)</name>
        <dbReference type="ChEBI" id="CHEBI:29105"/>
        <note>catalytic</note>
    </ligand>
</feature>
<feature type="binding site" evidence="12">
    <location>
        <position position="498"/>
    </location>
    <ligand>
        <name>Zn(2+)</name>
        <dbReference type="ChEBI" id="CHEBI:29105"/>
        <note>catalytic</note>
    </ligand>
</feature>
<evidence type="ECO:0000256" key="14">
    <source>
        <dbReference type="SAM" id="SignalP"/>
    </source>
</evidence>
<feature type="signal peptide" evidence="14">
    <location>
        <begin position="1"/>
        <end position="15"/>
    </location>
</feature>
<keyword evidence="5 12" id="KW-0479">Metal-binding</keyword>
<dbReference type="InterPro" id="IPR050371">
    <property type="entry name" value="Fungal_virulence_M36"/>
</dbReference>
<keyword evidence="7 13" id="KW-0378">Hydrolase</keyword>
<dbReference type="GO" id="GO:0008270">
    <property type="term" value="F:zinc ion binding"/>
    <property type="evidence" value="ECO:0007669"/>
    <property type="project" value="InterPro"/>
</dbReference>
<comment type="caution">
    <text evidence="16">The sequence shown here is derived from an EMBL/GenBank/DDBJ whole genome shotgun (WGS) entry which is preliminary data.</text>
</comment>
<evidence type="ECO:0000313" key="17">
    <source>
        <dbReference type="Proteomes" id="UP001175227"/>
    </source>
</evidence>
<evidence type="ECO:0000256" key="12">
    <source>
        <dbReference type="PIRSR" id="PIRSR601842-2"/>
    </source>
</evidence>
<keyword evidence="3 13" id="KW-0964">Secreted</keyword>
<evidence type="ECO:0000256" key="10">
    <source>
        <dbReference type="ARBA" id="ARBA00023145"/>
    </source>
</evidence>
<keyword evidence="10 13" id="KW-0865">Zymogen</keyword>
<reference evidence="16" key="1">
    <citation type="submission" date="2023-06" db="EMBL/GenBank/DDBJ databases">
        <authorList>
            <consortium name="Lawrence Berkeley National Laboratory"/>
            <person name="Ahrendt S."/>
            <person name="Sahu N."/>
            <person name="Indic B."/>
            <person name="Wong-Bajracharya J."/>
            <person name="Merenyi Z."/>
            <person name="Ke H.-M."/>
            <person name="Monk M."/>
            <person name="Kocsube S."/>
            <person name="Drula E."/>
            <person name="Lipzen A."/>
            <person name="Balint B."/>
            <person name="Henrissat B."/>
            <person name="Andreopoulos B."/>
            <person name="Martin F.M."/>
            <person name="Harder C.B."/>
            <person name="Rigling D."/>
            <person name="Ford K.L."/>
            <person name="Foster G.D."/>
            <person name="Pangilinan J."/>
            <person name="Papanicolaou A."/>
            <person name="Barry K."/>
            <person name="LaButti K."/>
            <person name="Viragh M."/>
            <person name="Koriabine M."/>
            <person name="Yan M."/>
            <person name="Riley R."/>
            <person name="Champramary S."/>
            <person name="Plett K.L."/>
            <person name="Tsai I.J."/>
            <person name="Slot J."/>
            <person name="Sipos G."/>
            <person name="Plett J."/>
            <person name="Nagy L.G."/>
            <person name="Grigoriev I.V."/>
        </authorList>
    </citation>
    <scope>NUCLEOTIDE SEQUENCE</scope>
    <source>
        <strain evidence="16">ICMP 16352</strain>
    </source>
</reference>
<feature type="chain" id="PRO_5041338146" description="Extracellular metalloproteinase" evidence="14">
    <location>
        <begin position="16"/>
        <end position="723"/>
    </location>
</feature>
<feature type="binding site" evidence="12">
    <location>
        <position position="494"/>
    </location>
    <ligand>
        <name>Zn(2+)</name>
        <dbReference type="ChEBI" id="CHEBI:29105"/>
        <note>catalytic</note>
    </ligand>
</feature>
<feature type="binding site" evidence="12">
    <location>
        <position position="327"/>
    </location>
    <ligand>
        <name>Zn(2+)</name>
        <dbReference type="ChEBI" id="CHEBI:29105"/>
        <note>catalytic</note>
    </ligand>
</feature>
<evidence type="ECO:0000256" key="5">
    <source>
        <dbReference type="ARBA" id="ARBA00022723"/>
    </source>
</evidence>
<evidence type="ECO:0000256" key="8">
    <source>
        <dbReference type="ARBA" id="ARBA00022833"/>
    </source>
</evidence>
<evidence type="ECO:0000256" key="6">
    <source>
        <dbReference type="ARBA" id="ARBA00022729"/>
    </source>
</evidence>
<keyword evidence="17" id="KW-1185">Reference proteome</keyword>
<dbReference type="PRINTS" id="PR00999">
    <property type="entry name" value="FUNGALYSIN"/>
</dbReference>
<comment type="cofactor">
    <cofactor evidence="12">
        <name>Zn(2+)</name>
        <dbReference type="ChEBI" id="CHEBI:29105"/>
    </cofactor>
    <text evidence="12">Binds 1 zinc ion per subunit.</text>
</comment>
<dbReference type="Gene3D" id="3.10.170.10">
    <property type="match status" value="2"/>
</dbReference>
<keyword evidence="8 12" id="KW-0862">Zinc</keyword>
<proteinExistence type="inferred from homology"/>
<keyword evidence="6 14" id="KW-0732">Signal</keyword>
<dbReference type="GO" id="GO:0004222">
    <property type="term" value="F:metalloendopeptidase activity"/>
    <property type="evidence" value="ECO:0007669"/>
    <property type="project" value="InterPro"/>
</dbReference>
<evidence type="ECO:0000256" key="3">
    <source>
        <dbReference type="ARBA" id="ARBA00022525"/>
    </source>
</evidence>
<dbReference type="PANTHER" id="PTHR33478:SF1">
    <property type="entry name" value="EXTRACELLULAR METALLOPROTEINASE MEP"/>
    <property type="match status" value="1"/>
</dbReference>
<feature type="domain" description="FTP" evidence="15">
    <location>
        <begin position="71"/>
        <end position="116"/>
    </location>
</feature>
<keyword evidence="4 13" id="KW-0645">Protease</keyword>
<evidence type="ECO:0000256" key="7">
    <source>
        <dbReference type="ARBA" id="ARBA00022801"/>
    </source>
</evidence>
<feature type="active site" evidence="11">
    <location>
        <position position="495"/>
    </location>
</feature>
<evidence type="ECO:0000256" key="9">
    <source>
        <dbReference type="ARBA" id="ARBA00023049"/>
    </source>
</evidence>
<comment type="similarity">
    <text evidence="2 13">Belongs to the peptidase M36 family.</text>
</comment>
<protein>
    <recommendedName>
        <fullName evidence="13">Extracellular metalloproteinase</fullName>
        <ecNumber evidence="13">3.4.24.-</ecNumber>
    </recommendedName>
    <alternativeName>
        <fullName evidence="13">Fungalysin</fullName>
    </alternativeName>
</protein>
<dbReference type="CDD" id="cd09596">
    <property type="entry name" value="M36"/>
    <property type="match status" value="1"/>
</dbReference>
<comment type="subcellular location">
    <subcellularLocation>
        <location evidence="1 13">Secreted</location>
    </subcellularLocation>
</comment>
<evidence type="ECO:0000256" key="2">
    <source>
        <dbReference type="ARBA" id="ARBA00006006"/>
    </source>
</evidence>
<dbReference type="EC" id="3.4.24.-" evidence="13"/>
<evidence type="ECO:0000256" key="4">
    <source>
        <dbReference type="ARBA" id="ARBA00022670"/>
    </source>
</evidence>
<dbReference type="Pfam" id="PF02128">
    <property type="entry name" value="Peptidase_M36"/>
    <property type="match status" value="2"/>
</dbReference>
<dbReference type="AlphaFoldDB" id="A0AA39TXA5"/>
<evidence type="ECO:0000259" key="15">
    <source>
        <dbReference type="Pfam" id="PF07504"/>
    </source>
</evidence>
<dbReference type="SUPFAM" id="SSF55486">
    <property type="entry name" value="Metalloproteases ('zincins'), catalytic domain"/>
    <property type="match status" value="1"/>
</dbReference>
<dbReference type="GO" id="GO:0006508">
    <property type="term" value="P:proteolysis"/>
    <property type="evidence" value="ECO:0007669"/>
    <property type="project" value="UniProtKB-KW"/>
</dbReference>
<evidence type="ECO:0000256" key="13">
    <source>
        <dbReference type="RuleBase" id="RU364017"/>
    </source>
</evidence>
<keyword evidence="9 13" id="KW-0482">Metalloprotease</keyword>
<dbReference type="InterPro" id="IPR027268">
    <property type="entry name" value="Peptidase_M4/M1_CTD_sf"/>
</dbReference>
<dbReference type="PANTHER" id="PTHR33478">
    <property type="entry name" value="EXTRACELLULAR METALLOPROTEINASE MEP"/>
    <property type="match status" value="1"/>
</dbReference>
<evidence type="ECO:0000256" key="11">
    <source>
        <dbReference type="PIRSR" id="PIRSR601842-1"/>
    </source>
</evidence>
<name>A0AA39TXA5_9AGAR</name>
<dbReference type="Pfam" id="PF07504">
    <property type="entry name" value="FTP"/>
    <property type="match status" value="1"/>
</dbReference>
<sequence length="723" mass="80182">MRCLVIASLAALAVAHSSHSSPTRLRKSLGFGPVHPHAVYHSSPYQITTNGFFQDILAEQLSDTSSYRIRKDSYTDKNTGITHVYVRQIVNGLEVVDGDMNINIKDGLVISYGNSFYKGPTPQAFSNPDLDDIRHPHREYCEELEVEMKSRLDSFLGQYGQTVMEEFGSWESHPKFHSFFGPLAHIHTSNCRATHLPYDMASSAEVDFADVRPALLQFMLAATPDDKMVNDMLANYDEYLAKMSVSREDHFVNPDEPVVMSIDNVPDAVNPVRSSLTYIQVPNKKGDSTDLNLVWRFEVEMQDNWYDAAVSATSPHRIISVVDWASDAPIPTPEPSVQPATYNIFGWGTNDPEEGERTIVKENFDILASPVGWHAIPIANDPSLKGVKLNSKQFWRNTTTTWGNNVFAQENWEGVDKAFHYKYAPKVTDKVDAQDEAYSEENDAVIANAQDGSGYNNANFMTPPDGRNGRMRMYLWNTALPYRDGDMEAGIVIHELSHGLSTRLTGGPASSSCLGWGESGGMGEGWGDFLATTIRSTSKYSDFPMGAWAANRDQGIRNYPYSLNDTINPSTYQTLDKPGYWGVHAIGEVWAQILWVVEQRLIAVHGFNDDLFPPAPLADGTVPAGKFYRPRAGKKPLVPKHGNSLIVQLVINGMKLQPCRPGFFEARDAIIQADEQLTGGENFCTLWKAFAERGLGVDSRVDGKTPWGGGIRTNGYAAPTACL</sequence>
<dbReference type="Gene3D" id="1.10.390.10">
    <property type="entry name" value="Neutral Protease Domain 2"/>
    <property type="match status" value="1"/>
</dbReference>
<accession>A0AA39TXA5</accession>
<gene>
    <name evidence="16" type="ORF">IW261DRAFT_1528283</name>
</gene>
<organism evidence="16 17">
    <name type="scientific">Armillaria novae-zelandiae</name>
    <dbReference type="NCBI Taxonomy" id="153914"/>
    <lineage>
        <taxon>Eukaryota</taxon>
        <taxon>Fungi</taxon>
        <taxon>Dikarya</taxon>
        <taxon>Basidiomycota</taxon>
        <taxon>Agaricomycotina</taxon>
        <taxon>Agaricomycetes</taxon>
        <taxon>Agaricomycetidae</taxon>
        <taxon>Agaricales</taxon>
        <taxon>Marasmiineae</taxon>
        <taxon>Physalacriaceae</taxon>
        <taxon>Armillaria</taxon>
    </lineage>
</organism>
<dbReference type="InterPro" id="IPR011096">
    <property type="entry name" value="FTP_domain"/>
</dbReference>